<dbReference type="PANTHER" id="PTHR36489">
    <property type="entry name" value="PROTEIN-COUPLED RECEPTOR GPR1, PUTATIVE-RELATED"/>
    <property type="match status" value="1"/>
</dbReference>
<feature type="compositionally biased region" description="Low complexity" evidence="1">
    <location>
        <begin position="377"/>
        <end position="403"/>
    </location>
</feature>
<feature type="region of interest" description="Disordered" evidence="1">
    <location>
        <begin position="1"/>
        <end position="34"/>
    </location>
</feature>
<feature type="region of interest" description="Disordered" evidence="1">
    <location>
        <begin position="363"/>
        <end position="434"/>
    </location>
</feature>
<dbReference type="PROSITE" id="PS50231">
    <property type="entry name" value="RICIN_B_LECTIN"/>
    <property type="match status" value="1"/>
</dbReference>
<feature type="compositionally biased region" description="Pro residues" evidence="1">
    <location>
        <begin position="487"/>
        <end position="509"/>
    </location>
</feature>
<dbReference type="PANTHER" id="PTHR36489:SF1">
    <property type="entry name" value="G-PROTEIN COUPLED RECEPTORS FAMILY 1 PROFILE DOMAIN-CONTAINING PROTEIN"/>
    <property type="match status" value="1"/>
</dbReference>
<feature type="compositionally biased region" description="Pro residues" evidence="1">
    <location>
        <begin position="162"/>
        <end position="188"/>
    </location>
</feature>
<evidence type="ECO:0000313" key="3">
    <source>
        <dbReference type="Proteomes" id="UP001153069"/>
    </source>
</evidence>
<sequence>MTQVDGKLGEKQSTTSTTTRDDNDKTYNTAEAFPRLQLREEKDRQLQSLTYYSSNPAARFIPLGICEGDCDEDSDCAAGLICFQRDRGGIPVPGCSGNDNARNDYCIRDPNQQPATPQPSPKPTPQPSNFPSPKPTTKPTSKPTTKPTSKPTAKPTTKPTTKPSPGPTSAPVNAPTPPPVPPPTHPAMPVPAAANIPVSLVGNNGRPELGFPLLQCQGDCDTDDECDVGLICFTRVSYQTVPGCLGGESDPRSADYCIVDPNPNPSPTMSKPPQASPTAPPPTVPLATLETMIVGNNGRPFGRFPLSLCQGDCDSDSECAEGLVCFDSTPGAPVPGCLGLPSNGDYCIVDPGTAAPISYAATTLPTNKPTQRPTLNNSSKPTAKPTSKPTTKPTAKPTSKPSNSPTPNPTRRPTARPTPAPVTLKEIESVGRGNPNAYPLKLCQGDCDNDNDCEGTLICYQRDGGEEVPGCRGGLDDNSRTDYCAFPPTPNPTSYPTPNPTQYPTPNPTKNPTRKPTLAPTRQQTKAPSPNPTKRPTHMPVAWPTVRPTKDPTRTPTETPTKTPTATEAPTIGPTPLPTTAKPTQAPSPIPVPAPIHNIRLRLYWEEGYTWQESTTEKFWCMMADYRGKPGTGRCWHGQSTAPCARDQLYVADCNSDRRQRFSIMFVTHDQVMIKVARDNRCFQRNGQLIQLRACDPTNDLQRWFSRRGAFIQRRFELSNPTLPEYCATQEHHPKPGEQVYLEPCILARHPVHQTNFWTKF</sequence>
<reference evidence="2" key="1">
    <citation type="submission" date="2020-06" db="EMBL/GenBank/DDBJ databases">
        <authorList>
            <consortium name="Plant Systems Biology data submission"/>
        </authorList>
    </citation>
    <scope>NUCLEOTIDE SEQUENCE</scope>
    <source>
        <strain evidence="2">D6</strain>
    </source>
</reference>
<organism evidence="2 3">
    <name type="scientific">Seminavis robusta</name>
    <dbReference type="NCBI Taxonomy" id="568900"/>
    <lineage>
        <taxon>Eukaryota</taxon>
        <taxon>Sar</taxon>
        <taxon>Stramenopiles</taxon>
        <taxon>Ochrophyta</taxon>
        <taxon>Bacillariophyta</taxon>
        <taxon>Bacillariophyceae</taxon>
        <taxon>Bacillariophycidae</taxon>
        <taxon>Naviculales</taxon>
        <taxon>Naviculaceae</taxon>
        <taxon>Seminavis</taxon>
    </lineage>
</organism>
<feature type="region of interest" description="Disordered" evidence="1">
    <location>
        <begin position="464"/>
        <end position="575"/>
    </location>
</feature>
<feature type="compositionally biased region" description="Polar residues" evidence="1">
    <location>
        <begin position="363"/>
        <end position="376"/>
    </location>
</feature>
<dbReference type="InterPro" id="IPR035992">
    <property type="entry name" value="Ricin_B-like_lectins"/>
</dbReference>
<feature type="compositionally biased region" description="Polar residues" evidence="1">
    <location>
        <begin position="520"/>
        <end position="534"/>
    </location>
</feature>
<dbReference type="SUPFAM" id="SSF50370">
    <property type="entry name" value="Ricin B-like lectins"/>
    <property type="match status" value="1"/>
</dbReference>
<feature type="compositionally biased region" description="Pro residues" evidence="1">
    <location>
        <begin position="404"/>
        <end position="420"/>
    </location>
</feature>
<dbReference type="CDD" id="cd00161">
    <property type="entry name" value="beta-trefoil_Ricin-like"/>
    <property type="match status" value="1"/>
</dbReference>
<accession>A0A9N8D4J0</accession>
<comment type="caution">
    <text evidence="2">The sequence shown here is derived from an EMBL/GenBank/DDBJ whole genome shotgun (WGS) entry which is preliminary data.</text>
</comment>
<feature type="compositionally biased region" description="Low complexity" evidence="1">
    <location>
        <begin position="137"/>
        <end position="161"/>
    </location>
</feature>
<evidence type="ECO:0000256" key="1">
    <source>
        <dbReference type="SAM" id="MobiDB-lite"/>
    </source>
</evidence>
<keyword evidence="3" id="KW-1185">Reference proteome</keyword>
<name>A0A9N8D4J0_9STRA</name>
<dbReference type="Proteomes" id="UP001153069">
    <property type="component" value="Unassembled WGS sequence"/>
</dbReference>
<gene>
    <name evidence="2" type="ORF">SEMRO_3_G001970.1</name>
</gene>
<evidence type="ECO:0000313" key="2">
    <source>
        <dbReference type="EMBL" id="CAB9496222.1"/>
    </source>
</evidence>
<dbReference type="PRINTS" id="PR01217">
    <property type="entry name" value="PRICHEXTENSN"/>
</dbReference>
<feature type="region of interest" description="Disordered" evidence="1">
    <location>
        <begin position="261"/>
        <end position="281"/>
    </location>
</feature>
<dbReference type="EMBL" id="CAICTM010000003">
    <property type="protein sequence ID" value="CAB9496222.1"/>
    <property type="molecule type" value="Genomic_DNA"/>
</dbReference>
<proteinExistence type="predicted"/>
<protein>
    <submittedName>
        <fullName evidence="2">Uncharacterized protein</fullName>
    </submittedName>
</protein>
<feature type="compositionally biased region" description="Pro residues" evidence="1">
    <location>
        <begin position="116"/>
        <end position="136"/>
    </location>
</feature>
<feature type="region of interest" description="Disordered" evidence="1">
    <location>
        <begin position="103"/>
        <end position="188"/>
    </location>
</feature>
<dbReference type="OrthoDB" id="46933at2759"/>
<feature type="compositionally biased region" description="Low complexity" evidence="1">
    <location>
        <begin position="554"/>
        <end position="571"/>
    </location>
</feature>
<dbReference type="AlphaFoldDB" id="A0A9N8D4J0"/>